<dbReference type="Gene3D" id="3.40.630.10">
    <property type="entry name" value="Zn peptidases"/>
    <property type="match status" value="1"/>
</dbReference>
<dbReference type="InterPro" id="IPR050072">
    <property type="entry name" value="Peptidase_M20A"/>
</dbReference>
<dbReference type="CDD" id="cd08659">
    <property type="entry name" value="M20_ArgE_DapE-like"/>
    <property type="match status" value="1"/>
</dbReference>
<dbReference type="InterPro" id="IPR002933">
    <property type="entry name" value="Peptidase_M20"/>
</dbReference>
<dbReference type="PANTHER" id="PTHR43808:SF8">
    <property type="entry name" value="PEPTIDASE M20 DIMERISATION DOMAIN-CONTAINING PROTEIN"/>
    <property type="match status" value="1"/>
</dbReference>
<dbReference type="InterPro" id="IPR001261">
    <property type="entry name" value="ArgE/DapE_CS"/>
</dbReference>
<dbReference type="EMBL" id="FNVQ01000007">
    <property type="protein sequence ID" value="SEG85874.1"/>
    <property type="molecule type" value="Genomic_DNA"/>
</dbReference>
<keyword evidence="10" id="KW-0862">Zinc</keyword>
<keyword evidence="11" id="KW-0170">Cobalt</keyword>
<dbReference type="AlphaFoldDB" id="A0A1H6DL15"/>
<reference evidence="14 15" key="1">
    <citation type="submission" date="2016-10" db="EMBL/GenBank/DDBJ databases">
        <authorList>
            <person name="de Groot N.N."/>
        </authorList>
    </citation>
    <scope>NUCLEOTIDE SEQUENCE [LARGE SCALE GENOMIC DNA]</scope>
    <source>
        <strain evidence="14 15">DSM 22012</strain>
    </source>
</reference>
<keyword evidence="15" id="KW-1185">Reference proteome</keyword>
<evidence type="ECO:0000256" key="3">
    <source>
        <dbReference type="ARBA" id="ARBA00005130"/>
    </source>
</evidence>
<organism evidence="14 15">
    <name type="scientific">Marinobacterium lutimaris</name>
    <dbReference type="NCBI Taxonomy" id="568106"/>
    <lineage>
        <taxon>Bacteria</taxon>
        <taxon>Pseudomonadati</taxon>
        <taxon>Pseudomonadota</taxon>
        <taxon>Gammaproteobacteria</taxon>
        <taxon>Oceanospirillales</taxon>
        <taxon>Oceanospirillaceae</taxon>
        <taxon>Marinobacterium</taxon>
    </lineage>
</organism>
<name>A0A1H6DL15_9GAMM</name>
<evidence type="ECO:0000256" key="11">
    <source>
        <dbReference type="ARBA" id="ARBA00023285"/>
    </source>
</evidence>
<evidence type="ECO:0000256" key="6">
    <source>
        <dbReference type="ARBA" id="ARBA00016853"/>
    </source>
</evidence>
<dbReference type="Proteomes" id="UP000236745">
    <property type="component" value="Unassembled WGS sequence"/>
</dbReference>
<dbReference type="Pfam" id="PF01546">
    <property type="entry name" value="Peptidase_M20"/>
    <property type="match status" value="1"/>
</dbReference>
<keyword evidence="7" id="KW-0028">Amino-acid biosynthesis</keyword>
<evidence type="ECO:0000256" key="4">
    <source>
        <dbReference type="ARBA" id="ARBA00006247"/>
    </source>
</evidence>
<comment type="catalytic activity">
    <reaction evidence="12">
        <text>N-succinyl-(2S,6S)-2,6-diaminopimelate + H2O = (2S,6S)-2,6-diaminopimelate + succinate</text>
        <dbReference type="Rhea" id="RHEA:22608"/>
        <dbReference type="ChEBI" id="CHEBI:15377"/>
        <dbReference type="ChEBI" id="CHEBI:30031"/>
        <dbReference type="ChEBI" id="CHEBI:57609"/>
        <dbReference type="ChEBI" id="CHEBI:58087"/>
        <dbReference type="EC" id="3.5.1.18"/>
    </reaction>
</comment>
<evidence type="ECO:0000256" key="8">
    <source>
        <dbReference type="ARBA" id="ARBA00022723"/>
    </source>
</evidence>
<dbReference type="GO" id="GO:0009089">
    <property type="term" value="P:lysine biosynthetic process via diaminopimelate"/>
    <property type="evidence" value="ECO:0007669"/>
    <property type="project" value="UniProtKB-UniPathway"/>
</dbReference>
<feature type="domain" description="Peptidase M20 dimerisation" evidence="13">
    <location>
        <begin position="175"/>
        <end position="278"/>
    </location>
</feature>
<dbReference type="UniPathway" id="UPA00034">
    <property type="reaction ID" value="UER00021"/>
</dbReference>
<keyword evidence="8" id="KW-0479">Metal-binding</keyword>
<dbReference type="GO" id="GO:0046872">
    <property type="term" value="F:metal ion binding"/>
    <property type="evidence" value="ECO:0007669"/>
    <property type="project" value="UniProtKB-KW"/>
</dbReference>
<gene>
    <name evidence="14" type="ORF">SAMN05444390_10755</name>
</gene>
<evidence type="ECO:0000259" key="13">
    <source>
        <dbReference type="Pfam" id="PF07687"/>
    </source>
</evidence>
<keyword evidence="9" id="KW-0378">Hydrolase</keyword>
<dbReference type="PANTHER" id="PTHR43808">
    <property type="entry name" value="ACETYLORNITHINE DEACETYLASE"/>
    <property type="match status" value="1"/>
</dbReference>
<dbReference type="SUPFAM" id="SSF53187">
    <property type="entry name" value="Zn-dependent exopeptidases"/>
    <property type="match status" value="1"/>
</dbReference>
<evidence type="ECO:0000256" key="2">
    <source>
        <dbReference type="ARBA" id="ARBA00001947"/>
    </source>
</evidence>
<evidence type="ECO:0000256" key="1">
    <source>
        <dbReference type="ARBA" id="ARBA00001941"/>
    </source>
</evidence>
<evidence type="ECO:0000313" key="14">
    <source>
        <dbReference type="EMBL" id="SEG85874.1"/>
    </source>
</evidence>
<dbReference type="RefSeq" id="WP_104005520.1">
    <property type="nucleotide sequence ID" value="NZ_FNVQ01000007.1"/>
</dbReference>
<dbReference type="GO" id="GO:0009014">
    <property type="term" value="F:succinyl-diaminopimelate desuccinylase activity"/>
    <property type="evidence" value="ECO:0007669"/>
    <property type="project" value="UniProtKB-EC"/>
</dbReference>
<proteinExistence type="inferred from homology"/>
<protein>
    <recommendedName>
        <fullName evidence="6">Probable succinyl-diaminopimelate desuccinylase</fullName>
        <ecNumber evidence="5">3.5.1.18</ecNumber>
    </recommendedName>
</protein>
<dbReference type="EC" id="3.5.1.18" evidence="5"/>
<evidence type="ECO:0000256" key="10">
    <source>
        <dbReference type="ARBA" id="ARBA00022833"/>
    </source>
</evidence>
<dbReference type="NCBIfam" id="TIGR01910">
    <property type="entry name" value="DapE-ArgE"/>
    <property type="match status" value="1"/>
</dbReference>
<dbReference type="OrthoDB" id="3665926at2"/>
<dbReference type="InterPro" id="IPR011650">
    <property type="entry name" value="Peptidase_M20_dimer"/>
</dbReference>
<comment type="cofactor">
    <cofactor evidence="2">
        <name>Zn(2+)</name>
        <dbReference type="ChEBI" id="CHEBI:29105"/>
    </cofactor>
</comment>
<sequence>MSNTKIDAVELTRTLVRFETVNPINPEQGCVEYVGNLLAEHGFEISYHEFAPGRPSLVARIGGSDKKLPLCFTGHLDTVPLGHKEWSVSPFNADIIDGKLYGRGTSDMKSGVAAFVAAVIELADELAQGPGVVLVVTAGEETGCEGAAHMANLDGVLGKAGAIVVAEPTSNYPFVGHKGALWINAQTDGVTAHGSMPELGVNAIYKASKAVNKLETFDFKATPHPVMGPPTLNVGTIEGGINVNSVPNRAKIGVDIRTIPGQKNEAVLGDLTSYLGEEVSLSPMVNLEGVWTAPENPWIQSVFSLMEKVLEQPIEHKTATYFTDASVLTPVYDFAPTIILGPGEAAMAHQTDEYCYVDRIPQAVEVFKELAKQWNQQ</sequence>
<dbReference type="InterPro" id="IPR010182">
    <property type="entry name" value="ArgE/DapE"/>
</dbReference>
<dbReference type="Gene3D" id="3.30.70.360">
    <property type="match status" value="1"/>
</dbReference>
<dbReference type="InterPro" id="IPR036264">
    <property type="entry name" value="Bact_exopeptidase_dim_dom"/>
</dbReference>
<evidence type="ECO:0000256" key="9">
    <source>
        <dbReference type="ARBA" id="ARBA00022801"/>
    </source>
</evidence>
<evidence type="ECO:0000256" key="7">
    <source>
        <dbReference type="ARBA" id="ARBA00022605"/>
    </source>
</evidence>
<evidence type="ECO:0000256" key="5">
    <source>
        <dbReference type="ARBA" id="ARBA00011921"/>
    </source>
</evidence>
<evidence type="ECO:0000313" key="15">
    <source>
        <dbReference type="Proteomes" id="UP000236745"/>
    </source>
</evidence>
<dbReference type="PROSITE" id="PS00759">
    <property type="entry name" value="ARGE_DAPE_CPG2_2"/>
    <property type="match status" value="1"/>
</dbReference>
<comment type="cofactor">
    <cofactor evidence="1">
        <name>Co(2+)</name>
        <dbReference type="ChEBI" id="CHEBI:48828"/>
    </cofactor>
</comment>
<dbReference type="SUPFAM" id="SSF55031">
    <property type="entry name" value="Bacterial exopeptidase dimerisation domain"/>
    <property type="match status" value="1"/>
</dbReference>
<dbReference type="Pfam" id="PF07687">
    <property type="entry name" value="M20_dimer"/>
    <property type="match status" value="1"/>
</dbReference>
<accession>A0A1H6DL15</accession>
<comment type="pathway">
    <text evidence="3">Amino-acid biosynthesis; L-lysine biosynthesis via DAP pathway; LL-2,6-diaminopimelate from (S)-tetrahydrodipicolinate (succinylase route): step 3/3.</text>
</comment>
<evidence type="ECO:0000256" key="12">
    <source>
        <dbReference type="ARBA" id="ARBA00051301"/>
    </source>
</evidence>
<comment type="similarity">
    <text evidence="4">Belongs to the peptidase M20A family.</text>
</comment>